<keyword evidence="1" id="KW-1133">Transmembrane helix</keyword>
<sequence>MAAHARLALADVVAEVGRSRHGATHAASARAARAPMLLRSALPAVLVGTPIALDLASVHIESALVSAATIGPSAIGLAVVVVLGAVRASRGDVEVADGGVRVRGWPAFAVADVHEVLPVAWRDHTAERRVDLAVIAADGSQLAQLDGARYRRDDLVAVLGTLAGRVRPAVRTHLGSARRLRAAHPQAVDHRDARLAGMQWFATAVGLLASAVSSFVVLA</sequence>
<reference evidence="2 3" key="1">
    <citation type="journal article" date="2019" name="Int. J. Syst. Evol. Microbiol.">
        <title>The Global Catalogue of Microorganisms (GCM) 10K type strain sequencing project: providing services to taxonomists for standard genome sequencing and annotation.</title>
        <authorList>
            <consortium name="The Broad Institute Genomics Platform"/>
            <consortium name="The Broad Institute Genome Sequencing Center for Infectious Disease"/>
            <person name="Wu L."/>
            <person name="Ma J."/>
        </authorList>
    </citation>
    <scope>NUCLEOTIDE SEQUENCE [LARGE SCALE GENOMIC DNA]</scope>
    <source>
        <strain evidence="2 3">JCM 16026</strain>
    </source>
</reference>
<evidence type="ECO:0000313" key="2">
    <source>
        <dbReference type="EMBL" id="GAA2173647.1"/>
    </source>
</evidence>
<name>A0ABN3AS17_9MICO</name>
<comment type="caution">
    <text evidence="2">The sequence shown here is derived from an EMBL/GenBank/DDBJ whole genome shotgun (WGS) entry which is preliminary data.</text>
</comment>
<feature type="transmembrane region" description="Helical" evidence="1">
    <location>
        <begin position="37"/>
        <end position="58"/>
    </location>
</feature>
<evidence type="ECO:0000313" key="3">
    <source>
        <dbReference type="Proteomes" id="UP001501599"/>
    </source>
</evidence>
<keyword evidence="1" id="KW-0472">Membrane</keyword>
<proteinExistence type="predicted"/>
<gene>
    <name evidence="2" type="ORF">GCM10009846_16400</name>
</gene>
<keyword evidence="1" id="KW-0812">Transmembrane</keyword>
<keyword evidence="3" id="KW-1185">Reference proteome</keyword>
<evidence type="ECO:0000256" key="1">
    <source>
        <dbReference type="SAM" id="Phobius"/>
    </source>
</evidence>
<accession>A0ABN3AS17</accession>
<dbReference type="RefSeq" id="WP_344342573.1">
    <property type="nucleotide sequence ID" value="NZ_BAAAQT010000006.1"/>
</dbReference>
<dbReference type="EMBL" id="BAAAQT010000006">
    <property type="protein sequence ID" value="GAA2173647.1"/>
    <property type="molecule type" value="Genomic_DNA"/>
</dbReference>
<feature type="transmembrane region" description="Helical" evidence="1">
    <location>
        <begin position="64"/>
        <end position="86"/>
    </location>
</feature>
<evidence type="ECO:0008006" key="4">
    <source>
        <dbReference type="Google" id="ProtNLM"/>
    </source>
</evidence>
<feature type="transmembrane region" description="Helical" evidence="1">
    <location>
        <begin position="200"/>
        <end position="218"/>
    </location>
</feature>
<dbReference type="Proteomes" id="UP001501599">
    <property type="component" value="Unassembled WGS sequence"/>
</dbReference>
<protein>
    <recommendedName>
        <fullName evidence="4">PH domain-containing protein</fullName>
    </recommendedName>
</protein>
<organism evidence="2 3">
    <name type="scientific">Agrococcus versicolor</name>
    <dbReference type="NCBI Taxonomy" id="501482"/>
    <lineage>
        <taxon>Bacteria</taxon>
        <taxon>Bacillati</taxon>
        <taxon>Actinomycetota</taxon>
        <taxon>Actinomycetes</taxon>
        <taxon>Micrococcales</taxon>
        <taxon>Microbacteriaceae</taxon>
        <taxon>Agrococcus</taxon>
    </lineage>
</organism>